<evidence type="ECO:0000313" key="2">
    <source>
        <dbReference type="Proteomes" id="UP000600307"/>
    </source>
</evidence>
<accession>A0ABS0DTH0</accession>
<dbReference type="Proteomes" id="UP000600307">
    <property type="component" value="Unassembled WGS sequence"/>
</dbReference>
<proteinExistence type="predicted"/>
<name>A0ABS0DTH0_9GAMM</name>
<evidence type="ECO:0000313" key="1">
    <source>
        <dbReference type="EMBL" id="MBF7955418.1"/>
    </source>
</evidence>
<dbReference type="EMBL" id="JADOBH010000001">
    <property type="protein sequence ID" value="MBF7955418.1"/>
    <property type="molecule type" value="Genomic_DNA"/>
</dbReference>
<dbReference type="RefSeq" id="WP_123902718.1">
    <property type="nucleotide sequence ID" value="NZ_CBCSED010000010.1"/>
</dbReference>
<keyword evidence="2" id="KW-1185">Reference proteome</keyword>
<protein>
    <submittedName>
        <fullName evidence="1">Uncharacterized protein</fullName>
    </submittedName>
</protein>
<organism evidence="1 2">
    <name type="scientific">Rahnella victoriana</name>
    <dbReference type="NCBI Taxonomy" id="1510570"/>
    <lineage>
        <taxon>Bacteria</taxon>
        <taxon>Pseudomonadati</taxon>
        <taxon>Pseudomonadota</taxon>
        <taxon>Gammaproteobacteria</taxon>
        <taxon>Enterobacterales</taxon>
        <taxon>Yersiniaceae</taxon>
        <taxon>Rahnella</taxon>
    </lineage>
</organism>
<sequence length="64" mass="7286">MMKNIPLEGESVQIGFKNGLYVSFSDCYHDGKVEHIDRDAFIALLAKEFKTTSENIETQVSNYL</sequence>
<reference evidence="1 2" key="1">
    <citation type="submission" date="2020-11" db="EMBL/GenBank/DDBJ databases">
        <title>Taxonomic investigation of Rahnella spp.</title>
        <authorList>
            <person name="Lee S.D."/>
        </authorList>
    </citation>
    <scope>NUCLEOTIDE SEQUENCE [LARGE SCALE GENOMIC DNA]</scope>
    <source>
        <strain evidence="1 2">SAP-10</strain>
    </source>
</reference>
<comment type="caution">
    <text evidence="1">The sequence shown here is derived from an EMBL/GenBank/DDBJ whole genome shotgun (WGS) entry which is preliminary data.</text>
</comment>
<gene>
    <name evidence="1" type="ORF">IV431_07640</name>
</gene>